<keyword evidence="3" id="KW-0687">Ribonucleoprotein</keyword>
<dbReference type="Gene3D" id="3.30.190.20">
    <property type="match status" value="1"/>
</dbReference>
<dbReference type="AlphaFoldDB" id="A0AAW0G653"/>
<dbReference type="InterPro" id="IPR023674">
    <property type="entry name" value="Ribosomal_uL1-like"/>
</dbReference>
<dbReference type="GO" id="GO:0005762">
    <property type="term" value="C:mitochondrial large ribosomal subunit"/>
    <property type="evidence" value="ECO:0007669"/>
    <property type="project" value="TreeGrafter"/>
</dbReference>
<evidence type="ECO:0000256" key="2">
    <source>
        <dbReference type="ARBA" id="ARBA00022980"/>
    </source>
</evidence>
<evidence type="ECO:0000313" key="4">
    <source>
        <dbReference type="EMBL" id="KAK7686630.1"/>
    </source>
</evidence>
<gene>
    <name evidence="4" type="ORF">QCA50_010230</name>
</gene>
<dbReference type="FunFam" id="3.40.50.790:FF:000001">
    <property type="entry name" value="50S ribosomal protein L1"/>
    <property type="match status" value="1"/>
</dbReference>
<dbReference type="Proteomes" id="UP001385951">
    <property type="component" value="Unassembled WGS sequence"/>
</dbReference>
<dbReference type="GO" id="GO:0006412">
    <property type="term" value="P:translation"/>
    <property type="evidence" value="ECO:0007669"/>
    <property type="project" value="InterPro"/>
</dbReference>
<keyword evidence="2" id="KW-0689">Ribosomal protein</keyword>
<dbReference type="CDD" id="cd00403">
    <property type="entry name" value="Ribosomal_L1"/>
    <property type="match status" value="1"/>
</dbReference>
<keyword evidence="5" id="KW-1185">Reference proteome</keyword>
<organism evidence="4 5">
    <name type="scientific">Cerrena zonata</name>
    <dbReference type="NCBI Taxonomy" id="2478898"/>
    <lineage>
        <taxon>Eukaryota</taxon>
        <taxon>Fungi</taxon>
        <taxon>Dikarya</taxon>
        <taxon>Basidiomycota</taxon>
        <taxon>Agaricomycotina</taxon>
        <taxon>Agaricomycetes</taxon>
        <taxon>Polyporales</taxon>
        <taxon>Cerrenaceae</taxon>
        <taxon>Cerrena</taxon>
    </lineage>
</organism>
<protein>
    <recommendedName>
        <fullName evidence="6">Ribosomal protein</fullName>
    </recommendedName>
</protein>
<dbReference type="Pfam" id="PF00687">
    <property type="entry name" value="Ribosomal_L1"/>
    <property type="match status" value="1"/>
</dbReference>
<reference evidence="4 5" key="1">
    <citation type="submission" date="2022-09" db="EMBL/GenBank/DDBJ databases">
        <authorList>
            <person name="Palmer J.M."/>
        </authorList>
    </citation>
    <scope>NUCLEOTIDE SEQUENCE [LARGE SCALE GENOMIC DNA]</scope>
    <source>
        <strain evidence="4 5">DSM 7382</strain>
    </source>
</reference>
<dbReference type="PANTHER" id="PTHR36427">
    <property type="entry name" value="54S RIBOSOMAL PROTEIN L1, MITOCHONDRIAL"/>
    <property type="match status" value="1"/>
</dbReference>
<evidence type="ECO:0000313" key="5">
    <source>
        <dbReference type="Proteomes" id="UP001385951"/>
    </source>
</evidence>
<dbReference type="InterPro" id="IPR002143">
    <property type="entry name" value="Ribosomal_uL1"/>
</dbReference>
<evidence type="ECO:0000256" key="3">
    <source>
        <dbReference type="ARBA" id="ARBA00023274"/>
    </source>
</evidence>
<dbReference type="Gene3D" id="3.40.50.790">
    <property type="match status" value="1"/>
</dbReference>
<dbReference type="GO" id="GO:0003735">
    <property type="term" value="F:structural constituent of ribosome"/>
    <property type="evidence" value="ECO:0007669"/>
    <property type="project" value="InterPro"/>
</dbReference>
<dbReference type="InterPro" id="IPR016095">
    <property type="entry name" value="Ribosomal_uL1_3-a/b-sand"/>
</dbReference>
<dbReference type="EMBL" id="JASBNA010000016">
    <property type="protein sequence ID" value="KAK7686630.1"/>
    <property type="molecule type" value="Genomic_DNA"/>
</dbReference>
<comment type="similarity">
    <text evidence="1">Belongs to the universal ribosomal protein uL1 family.</text>
</comment>
<name>A0AAW0G653_9APHY</name>
<sequence>MSLLNFTLRCGQYRSALGALNPLTRSFHSSEIVMARQVKKVATPSKKMLAAKARRKAKGKKSVYDSEKMNLADAISVLRAVEVARPTTTYELVIKTEMKKGVTIPRGRMALPREPKNMSQDRILVFAEGRHLEEAKKAGADIVGGPELCDGIISGRHRATVFLCIPSLLRAITPKLGRFLGPKGLMPSERRGTVTDDVSTYIRRLKGSSEWKGDKSGVIRTPIAKMDYPVEDVVKNVRYFMNVVKRATGNIQDGAEKGRKENANKPSTAIQKVILSSAQGPGIQISDA</sequence>
<dbReference type="GO" id="GO:0003723">
    <property type="term" value="F:RNA binding"/>
    <property type="evidence" value="ECO:0007669"/>
    <property type="project" value="InterPro"/>
</dbReference>
<dbReference type="PANTHER" id="PTHR36427:SF3">
    <property type="entry name" value="LARGE RIBOSOMAL SUBUNIT PROTEIN UL1M"/>
    <property type="match status" value="1"/>
</dbReference>
<dbReference type="PIRSF" id="PIRSF002155">
    <property type="entry name" value="Ribosomal_L1"/>
    <property type="match status" value="1"/>
</dbReference>
<comment type="caution">
    <text evidence="4">The sequence shown here is derived from an EMBL/GenBank/DDBJ whole genome shotgun (WGS) entry which is preliminary data.</text>
</comment>
<proteinExistence type="inferred from homology"/>
<dbReference type="SUPFAM" id="SSF56808">
    <property type="entry name" value="Ribosomal protein L1"/>
    <property type="match status" value="1"/>
</dbReference>
<evidence type="ECO:0008006" key="6">
    <source>
        <dbReference type="Google" id="ProtNLM"/>
    </source>
</evidence>
<evidence type="ECO:0000256" key="1">
    <source>
        <dbReference type="ARBA" id="ARBA00010531"/>
    </source>
</evidence>
<dbReference type="InterPro" id="IPR028364">
    <property type="entry name" value="Ribosomal_uL1/biogenesis"/>
</dbReference>
<accession>A0AAW0G653</accession>